<dbReference type="OrthoDB" id="4456952at2"/>
<feature type="region of interest" description="Disordered" evidence="1">
    <location>
        <begin position="173"/>
        <end position="192"/>
    </location>
</feature>
<protein>
    <recommendedName>
        <fullName evidence="3">DUF4097 domain-containing protein</fullName>
    </recommendedName>
</protein>
<organism evidence="4 5">
    <name type="scientific">Streptomyces venezuelae</name>
    <dbReference type="NCBI Taxonomy" id="54571"/>
    <lineage>
        <taxon>Bacteria</taxon>
        <taxon>Bacillati</taxon>
        <taxon>Actinomycetota</taxon>
        <taxon>Actinomycetes</taxon>
        <taxon>Kitasatosporales</taxon>
        <taxon>Streptomycetaceae</taxon>
        <taxon>Streptomyces</taxon>
    </lineage>
</organism>
<feature type="domain" description="DUF4097" evidence="3">
    <location>
        <begin position="127"/>
        <end position="241"/>
    </location>
</feature>
<dbReference type="RefSeq" id="WP_150208628.1">
    <property type="nucleotide sequence ID" value="NZ_CP029190.1"/>
</dbReference>
<evidence type="ECO:0000256" key="1">
    <source>
        <dbReference type="SAM" id="MobiDB-lite"/>
    </source>
</evidence>
<proteinExistence type="predicted"/>
<feature type="chain" id="PRO_5024915400" description="DUF4097 domain-containing protein" evidence="2">
    <location>
        <begin position="25"/>
        <end position="263"/>
    </location>
</feature>
<accession>A0A5P2D1M2</accession>
<feature type="region of interest" description="Disordered" evidence="1">
    <location>
        <begin position="200"/>
        <end position="220"/>
    </location>
</feature>
<dbReference type="Gene3D" id="2.160.20.120">
    <property type="match status" value="1"/>
</dbReference>
<gene>
    <name evidence="4" type="ORF">DEJ50_15755</name>
</gene>
<evidence type="ECO:0000256" key="2">
    <source>
        <dbReference type="SAM" id="SignalP"/>
    </source>
</evidence>
<dbReference type="AlphaFoldDB" id="A0A5P2D1M2"/>
<evidence type="ECO:0000259" key="3">
    <source>
        <dbReference type="Pfam" id="PF13349"/>
    </source>
</evidence>
<dbReference type="EMBL" id="CP029190">
    <property type="protein sequence ID" value="QES49044.1"/>
    <property type="molecule type" value="Genomic_DNA"/>
</dbReference>
<evidence type="ECO:0000313" key="5">
    <source>
        <dbReference type="Proteomes" id="UP000325211"/>
    </source>
</evidence>
<dbReference type="Pfam" id="PF13349">
    <property type="entry name" value="DUF4097"/>
    <property type="match status" value="1"/>
</dbReference>
<dbReference type="InterPro" id="IPR025164">
    <property type="entry name" value="Toastrack_DUF4097"/>
</dbReference>
<evidence type="ECO:0000313" key="4">
    <source>
        <dbReference type="EMBL" id="QES49044.1"/>
    </source>
</evidence>
<sequence length="263" mass="26821">MAFHRIVRPCPRHRSRFRPRPALAATALALTAALAAGGCSLVEERKTVTSDVTVMEAVTAVELKDTRSGSVIVTPGDGPGVTIHRTVRYSGDTVPRPGHRVSGGVLTFSDGCDHDTCTIDYELKVPAAATVKLESSSGDLKVTGVAAAELRSSSGDVKADRITGPLKVRTSSGSITGTALGGPAAEARSGSGDVRLGFEKAPRSAEAETSSGDVGLTVPGGPYRVEASTGSGDRDISVPTDPGVAARLTVKTSSGDLRIASAA</sequence>
<feature type="signal peptide" evidence="2">
    <location>
        <begin position="1"/>
        <end position="24"/>
    </location>
</feature>
<reference evidence="4 5" key="1">
    <citation type="submission" date="2018-05" db="EMBL/GenBank/DDBJ databases">
        <title>Streptomyces venezuelae.</title>
        <authorList>
            <person name="Kim W."/>
            <person name="Lee N."/>
            <person name="Cho B.-K."/>
        </authorList>
    </citation>
    <scope>NUCLEOTIDE SEQUENCE [LARGE SCALE GENOMIC DNA]</scope>
    <source>
        <strain evidence="4 5">ATCC 21782</strain>
    </source>
</reference>
<keyword evidence="2" id="KW-0732">Signal</keyword>
<name>A0A5P2D1M2_STRVZ</name>
<dbReference type="Proteomes" id="UP000325211">
    <property type="component" value="Chromosome"/>
</dbReference>